<evidence type="ECO:0000259" key="1">
    <source>
        <dbReference type="Pfam" id="PF01844"/>
    </source>
</evidence>
<gene>
    <name evidence="3" type="ORF">BTF1_02330</name>
</gene>
<dbReference type="InterPro" id="IPR002711">
    <property type="entry name" value="HNH"/>
</dbReference>
<dbReference type="KEGG" id="btn:BTF1_02330"/>
<feature type="domain" description="DUF3427" evidence="2">
    <location>
        <begin position="3"/>
        <end position="116"/>
    </location>
</feature>
<dbReference type="Pfam" id="PF01844">
    <property type="entry name" value="HNH"/>
    <property type="match status" value="1"/>
</dbReference>
<dbReference type="CDD" id="cd00085">
    <property type="entry name" value="HNHc"/>
    <property type="match status" value="1"/>
</dbReference>
<sequence>MSFIIGNIYSRKDIYIIKNVPKEKQGGIWNTGYTTFNKDIYIFVNVNSAGRTGHDYDNRFIGNDLQWFSKNTHSLNAPTIQAMLNPKGRIYIFTRESNENIFFTYRGTGDVKEYDDTKPVRILWKINIENEMNLLKLPEKIIDPEKYIEGATKQINVNVYERNSVARMKCIEHYGVNCIICGFNFEEIYGSVGKEFIHVHHLIELREINEQYEVDPIEDLRPVCPNCHAILHKRKPAYSIKEMKSIIRKKNGY</sequence>
<name>A0A9W3JKZ9_BACTU</name>
<dbReference type="GO" id="GO:0003676">
    <property type="term" value="F:nucleic acid binding"/>
    <property type="evidence" value="ECO:0007669"/>
    <property type="project" value="InterPro"/>
</dbReference>
<dbReference type="Proteomes" id="UP000005257">
    <property type="component" value="Chromosome"/>
</dbReference>
<proteinExistence type="predicted"/>
<evidence type="ECO:0000313" key="4">
    <source>
        <dbReference type="Proteomes" id="UP000005257"/>
    </source>
</evidence>
<dbReference type="InterPro" id="IPR021835">
    <property type="entry name" value="DUF3427"/>
</dbReference>
<organism evidence="3 4">
    <name type="scientific">Bacillus thuringiensis HD-789</name>
    <dbReference type="NCBI Taxonomy" id="1217737"/>
    <lineage>
        <taxon>Bacteria</taxon>
        <taxon>Bacillati</taxon>
        <taxon>Bacillota</taxon>
        <taxon>Bacilli</taxon>
        <taxon>Bacillales</taxon>
        <taxon>Bacillaceae</taxon>
        <taxon>Bacillus</taxon>
        <taxon>Bacillus cereus group</taxon>
    </lineage>
</organism>
<dbReference type="Pfam" id="PF11907">
    <property type="entry name" value="DUF3427"/>
    <property type="match status" value="1"/>
</dbReference>
<evidence type="ECO:0008006" key="5">
    <source>
        <dbReference type="Google" id="ProtNLM"/>
    </source>
</evidence>
<evidence type="ECO:0000313" key="3">
    <source>
        <dbReference type="EMBL" id="AFQ24689.1"/>
    </source>
</evidence>
<feature type="domain" description="HNH" evidence="1">
    <location>
        <begin position="178"/>
        <end position="234"/>
    </location>
</feature>
<dbReference type="EMBL" id="CP003763">
    <property type="protein sequence ID" value="AFQ24689.1"/>
    <property type="molecule type" value="Genomic_DNA"/>
</dbReference>
<reference evidence="3 4" key="1">
    <citation type="journal article" date="2013" name="Genome Announc.">
        <title>Complete Genome Sequence of Bacillus thuringiensis Serovar Israelensis Strain HD-789.</title>
        <authorList>
            <person name="Doggett N.A."/>
            <person name="Stubben C.J."/>
            <person name="Chertkov O."/>
            <person name="Bruce D.C."/>
            <person name="Detter J.C."/>
            <person name="Johnson S.L."/>
            <person name="Han C.S."/>
        </authorList>
    </citation>
    <scope>NUCLEOTIDE SEQUENCE [LARGE SCALE GENOMIC DNA]</scope>
    <source>
        <strain evidence="3 4">HD-789</strain>
    </source>
</reference>
<evidence type="ECO:0000259" key="2">
    <source>
        <dbReference type="Pfam" id="PF11907"/>
    </source>
</evidence>
<dbReference type="GO" id="GO:0008270">
    <property type="term" value="F:zinc ion binding"/>
    <property type="evidence" value="ECO:0007669"/>
    <property type="project" value="InterPro"/>
</dbReference>
<dbReference type="InterPro" id="IPR003615">
    <property type="entry name" value="HNH_nuc"/>
</dbReference>
<dbReference type="GO" id="GO:0004519">
    <property type="term" value="F:endonuclease activity"/>
    <property type="evidence" value="ECO:0007669"/>
    <property type="project" value="InterPro"/>
</dbReference>
<accession>A0A9W3JKZ9</accession>
<protein>
    <recommendedName>
        <fullName evidence="5">HNH domain-containing protein</fullName>
    </recommendedName>
</protein>
<dbReference type="AlphaFoldDB" id="A0A9W3JKZ9"/>